<sequence length="42" mass="4011">MDGLIAAVVLASLVVQPALLFTGGADANSGQAGDAVSLGARL</sequence>
<name>A0A853B3Z7_9PSEU</name>
<keyword evidence="2" id="KW-1185">Reference proteome</keyword>
<comment type="caution">
    <text evidence="1">The sequence shown here is derived from an EMBL/GenBank/DDBJ whole genome shotgun (WGS) entry which is preliminary data.</text>
</comment>
<evidence type="ECO:0000313" key="1">
    <source>
        <dbReference type="EMBL" id="NYI89562.1"/>
    </source>
</evidence>
<evidence type="ECO:0000313" key="2">
    <source>
        <dbReference type="Proteomes" id="UP000549616"/>
    </source>
</evidence>
<reference evidence="1 2" key="1">
    <citation type="submission" date="2020-07" db="EMBL/GenBank/DDBJ databases">
        <title>Sequencing the genomes of 1000 actinobacteria strains.</title>
        <authorList>
            <person name="Klenk H.-P."/>
        </authorList>
    </citation>
    <scope>NUCLEOTIDE SEQUENCE [LARGE SCALE GENOMIC DNA]</scope>
    <source>
        <strain evidence="1 2">DSM 104006</strain>
    </source>
</reference>
<dbReference type="Proteomes" id="UP000549616">
    <property type="component" value="Unassembled WGS sequence"/>
</dbReference>
<proteinExistence type="predicted"/>
<dbReference type="EMBL" id="JACCFK010000001">
    <property type="protein sequence ID" value="NYI89562.1"/>
    <property type="molecule type" value="Genomic_DNA"/>
</dbReference>
<protein>
    <submittedName>
        <fullName evidence="1">Uncharacterized protein</fullName>
    </submittedName>
</protein>
<dbReference type="RefSeq" id="WP_281377222.1">
    <property type="nucleotide sequence ID" value="NZ_JACCFK010000001.1"/>
</dbReference>
<gene>
    <name evidence="1" type="ORF">HNR02_002885</name>
</gene>
<accession>A0A853B3Z7</accession>
<organism evidence="1 2">
    <name type="scientific">Amycolatopsis endophytica</name>
    <dbReference type="NCBI Taxonomy" id="860233"/>
    <lineage>
        <taxon>Bacteria</taxon>
        <taxon>Bacillati</taxon>
        <taxon>Actinomycetota</taxon>
        <taxon>Actinomycetes</taxon>
        <taxon>Pseudonocardiales</taxon>
        <taxon>Pseudonocardiaceae</taxon>
        <taxon>Amycolatopsis</taxon>
    </lineage>
</organism>
<dbReference type="AlphaFoldDB" id="A0A853B3Z7"/>